<keyword evidence="5 10" id="KW-0645">Protease</keyword>
<feature type="binding site" evidence="10">
    <location>
        <position position="289"/>
    </location>
    <ligand>
        <name>substrate</name>
    </ligand>
</feature>
<comment type="cofactor">
    <cofactor evidence="1">
        <name>Zn(2+)</name>
        <dbReference type="ChEBI" id="CHEBI:29105"/>
    </cofactor>
</comment>
<dbReference type="PROSITE" id="PS00680">
    <property type="entry name" value="MAP_1"/>
    <property type="match status" value="1"/>
</dbReference>
<feature type="binding site" evidence="10">
    <location>
        <position position="191"/>
    </location>
    <ligand>
        <name>substrate</name>
    </ligand>
</feature>
<dbReference type="GO" id="GO:0005829">
    <property type="term" value="C:cytosol"/>
    <property type="evidence" value="ECO:0007669"/>
    <property type="project" value="TreeGrafter"/>
</dbReference>
<evidence type="ECO:0000256" key="10">
    <source>
        <dbReference type="HAMAP-Rule" id="MF_03174"/>
    </source>
</evidence>
<dbReference type="PANTHER" id="PTHR43330">
    <property type="entry name" value="METHIONINE AMINOPEPTIDASE"/>
    <property type="match status" value="1"/>
</dbReference>
<sequence>MEREVKRFSKTAESFQISDAKVIELHDKKLSMNEDCFKKSWNNHKQVHKKAQAEQQTVQKTNSNPWPSYKYTGSLRAVYPLSDKRVVPSHINRPDYADHPTGYPAGERESKQARFMKILNDEEIEAMRVVGRISREILDEAAAATAVGVTSDELDRIVHEATVERESYPSPLNYYNFPKSCCVSVNECICHGIPDQRPLQDGDIVNLDITAYHRGFHADLNETLFVGNVDDESKKLVRVAHECLYKSIDMVKPGEKYREVGNTIQKHAASNGCSVVRTYCGHGINELFHTSPTVPHYSKNKAVGLMKPGHTFTIEPMISAGTWKDLTWPDNWTSVTADGKRSAQFEQTLLCTESGVEILTERRSKGGQPYFMD</sequence>
<dbReference type="NCBIfam" id="TIGR00500">
    <property type="entry name" value="met_pdase_I"/>
    <property type="match status" value="1"/>
</dbReference>
<evidence type="ECO:0000256" key="3">
    <source>
        <dbReference type="ARBA" id="ARBA00022438"/>
    </source>
</evidence>
<feature type="binding site" evidence="10">
    <location>
        <position position="315"/>
    </location>
    <ligand>
        <name>a divalent metal cation</name>
        <dbReference type="ChEBI" id="CHEBI:60240"/>
        <label>2</label>
        <note>catalytic</note>
    </ligand>
</feature>
<dbReference type="GO" id="GO:0008270">
    <property type="term" value="F:zinc ion binding"/>
    <property type="evidence" value="ECO:0007669"/>
    <property type="project" value="UniProtKB-KW"/>
</dbReference>
<keyword evidence="14" id="KW-1185">Reference proteome</keyword>
<accession>A0A7J7KDZ0</accession>
<gene>
    <name evidence="13" type="ORF">EB796_004836</name>
</gene>
<dbReference type="SUPFAM" id="SSF55920">
    <property type="entry name" value="Creatinase/aminopeptidase"/>
    <property type="match status" value="1"/>
</dbReference>
<feature type="binding site" evidence="10">
    <location>
        <position position="219"/>
    </location>
    <ligand>
        <name>a divalent metal cation</name>
        <dbReference type="ChEBI" id="CHEBI:60240"/>
        <label>1</label>
    </ligand>
</feature>
<evidence type="ECO:0000259" key="12">
    <source>
        <dbReference type="Pfam" id="PF00557"/>
    </source>
</evidence>
<keyword evidence="8 10" id="KW-0378">Hydrolase</keyword>
<proteinExistence type="inferred from homology"/>
<evidence type="ECO:0000256" key="7">
    <source>
        <dbReference type="ARBA" id="ARBA00022771"/>
    </source>
</evidence>
<dbReference type="InterPro" id="IPR036005">
    <property type="entry name" value="Creatinase/aminopeptidase-like"/>
</dbReference>
<protein>
    <recommendedName>
        <fullName evidence="11">Methionine aminopeptidase</fullName>
        <ecNumber evidence="11">3.4.11.18</ecNumber>
    </recommendedName>
</protein>
<dbReference type="GO" id="GO:0006508">
    <property type="term" value="P:proteolysis"/>
    <property type="evidence" value="ECO:0007669"/>
    <property type="project" value="UniProtKB-KW"/>
</dbReference>
<evidence type="ECO:0000256" key="2">
    <source>
        <dbReference type="ARBA" id="ARBA00004496"/>
    </source>
</evidence>
<dbReference type="PANTHER" id="PTHR43330:SF7">
    <property type="entry name" value="METHIONINE AMINOPEPTIDASE 1"/>
    <property type="match status" value="1"/>
</dbReference>
<keyword evidence="6 10" id="KW-0479">Metal-binding</keyword>
<comment type="catalytic activity">
    <reaction evidence="10 11">
        <text>Release of N-terminal amino acids, preferentially methionine, from peptides and arylamides.</text>
        <dbReference type="EC" id="3.4.11.18"/>
    </reaction>
</comment>
<comment type="cofactor">
    <cofactor evidence="10">
        <name>Co(2+)</name>
        <dbReference type="ChEBI" id="CHEBI:48828"/>
    </cofactor>
    <cofactor evidence="10">
        <name>Zn(2+)</name>
        <dbReference type="ChEBI" id="CHEBI:29105"/>
    </cofactor>
    <cofactor evidence="10">
        <name>Mn(2+)</name>
        <dbReference type="ChEBI" id="CHEBI:29035"/>
    </cofactor>
    <cofactor evidence="10">
        <name>Fe(2+)</name>
        <dbReference type="ChEBI" id="CHEBI:29033"/>
    </cofactor>
    <text evidence="10">Binds 2 divalent metal cations per subunit. Has a high-affinity and a low affinity metal-binding site. The true nature of the physiological cofactor is under debate. The enzyme is active with cobalt, zinc, manganese or divalent iron ions. Most likely, methionine aminopeptidases function as mononuclear Fe(2+)-metalloproteases under physiological conditions, and the catalytically relevant metal-binding site has been assigned to the histidine-containing high-affinity site.</text>
</comment>
<dbReference type="InterPro" id="IPR002467">
    <property type="entry name" value="Pept_M24A_MAP1"/>
</dbReference>
<dbReference type="EC" id="3.4.11.18" evidence="11"/>
<evidence type="ECO:0000256" key="9">
    <source>
        <dbReference type="ARBA" id="ARBA00022833"/>
    </source>
</evidence>
<dbReference type="HAMAP" id="MF_01974">
    <property type="entry name" value="MetAP_1"/>
    <property type="match status" value="1"/>
</dbReference>
<feature type="binding site" evidence="10">
    <location>
        <position position="346"/>
    </location>
    <ligand>
        <name>a divalent metal cation</name>
        <dbReference type="ChEBI" id="CHEBI:60240"/>
        <label>2</label>
        <note>catalytic</note>
    </ligand>
</feature>
<evidence type="ECO:0000256" key="6">
    <source>
        <dbReference type="ARBA" id="ARBA00022723"/>
    </source>
</evidence>
<keyword evidence="3 10" id="KW-0031">Aminopeptidase</keyword>
<dbReference type="AlphaFoldDB" id="A0A7J7KDZ0"/>
<dbReference type="FunFam" id="3.90.230.10:FF:000010">
    <property type="entry name" value="Methionine aminopeptidase"/>
    <property type="match status" value="1"/>
</dbReference>
<dbReference type="Gene3D" id="3.90.230.10">
    <property type="entry name" value="Creatinase/methionine aminopeptidase superfamily"/>
    <property type="match status" value="1"/>
</dbReference>
<evidence type="ECO:0000256" key="5">
    <source>
        <dbReference type="ARBA" id="ARBA00022670"/>
    </source>
</evidence>
<dbReference type="OrthoDB" id="3209743at2759"/>
<organism evidence="13 14">
    <name type="scientific">Bugula neritina</name>
    <name type="common">Brown bryozoan</name>
    <name type="synonym">Sertularia neritina</name>
    <dbReference type="NCBI Taxonomy" id="10212"/>
    <lineage>
        <taxon>Eukaryota</taxon>
        <taxon>Metazoa</taxon>
        <taxon>Spiralia</taxon>
        <taxon>Lophotrochozoa</taxon>
        <taxon>Bryozoa</taxon>
        <taxon>Gymnolaemata</taxon>
        <taxon>Cheilostomatida</taxon>
        <taxon>Flustrina</taxon>
        <taxon>Buguloidea</taxon>
        <taxon>Bugulidae</taxon>
        <taxon>Bugula</taxon>
    </lineage>
</organism>
<dbReference type="CDD" id="cd01086">
    <property type="entry name" value="MetAP1"/>
    <property type="match status" value="1"/>
</dbReference>
<dbReference type="Proteomes" id="UP000593567">
    <property type="component" value="Unassembled WGS sequence"/>
</dbReference>
<dbReference type="PRINTS" id="PR00599">
    <property type="entry name" value="MAPEPTIDASE"/>
</dbReference>
<comment type="caution">
    <text evidence="13">The sequence shown here is derived from an EMBL/GenBank/DDBJ whole genome shotgun (WGS) entry which is preliminary data.</text>
</comment>
<dbReference type="EMBL" id="VXIV02000657">
    <property type="protein sequence ID" value="KAF6036870.1"/>
    <property type="molecule type" value="Genomic_DNA"/>
</dbReference>
<evidence type="ECO:0000256" key="1">
    <source>
        <dbReference type="ARBA" id="ARBA00001947"/>
    </source>
</evidence>
<feature type="binding site" evidence="10">
    <location>
        <position position="208"/>
    </location>
    <ligand>
        <name>a divalent metal cation</name>
        <dbReference type="ChEBI" id="CHEBI:60240"/>
        <label>1</label>
    </ligand>
</feature>
<dbReference type="GO" id="GO:0070006">
    <property type="term" value="F:metalloaminopeptidase activity"/>
    <property type="evidence" value="ECO:0007669"/>
    <property type="project" value="UniProtKB-UniRule"/>
</dbReference>
<name>A0A7J7KDZ0_BUGNE</name>
<comment type="similarity">
    <text evidence="10">Belongs to the peptidase M24A family. Methionine aminopeptidase type 1 subfamily.</text>
</comment>
<dbReference type="InterPro" id="IPR001714">
    <property type="entry name" value="Pept_M24_MAP"/>
</dbReference>
<keyword evidence="9" id="KW-0862">Zinc</keyword>
<dbReference type="Pfam" id="PF00557">
    <property type="entry name" value="Peptidase_M24"/>
    <property type="match status" value="1"/>
</dbReference>
<evidence type="ECO:0000313" key="14">
    <source>
        <dbReference type="Proteomes" id="UP000593567"/>
    </source>
</evidence>
<feature type="domain" description="Peptidase M24" evidence="12">
    <location>
        <begin position="125"/>
        <end position="353"/>
    </location>
</feature>
<dbReference type="GO" id="GO:0004239">
    <property type="term" value="F:initiator methionyl aminopeptidase activity"/>
    <property type="evidence" value="ECO:0007669"/>
    <property type="project" value="UniProtKB-UniRule"/>
</dbReference>
<feature type="binding site" evidence="10">
    <location>
        <position position="346"/>
    </location>
    <ligand>
        <name>a divalent metal cation</name>
        <dbReference type="ChEBI" id="CHEBI:60240"/>
        <label>1</label>
    </ligand>
</feature>
<keyword evidence="4" id="KW-0963">Cytoplasm</keyword>
<keyword evidence="7" id="KW-0863">Zinc-finger</keyword>
<feature type="binding site" evidence="10">
    <location>
        <position position="282"/>
    </location>
    <ligand>
        <name>a divalent metal cation</name>
        <dbReference type="ChEBI" id="CHEBI:60240"/>
        <label>2</label>
        <note>catalytic</note>
    </ligand>
</feature>
<evidence type="ECO:0000256" key="4">
    <source>
        <dbReference type="ARBA" id="ARBA00022490"/>
    </source>
</evidence>
<feature type="binding site" evidence="10">
    <location>
        <position position="219"/>
    </location>
    <ligand>
        <name>a divalent metal cation</name>
        <dbReference type="ChEBI" id="CHEBI:60240"/>
        <label>2</label>
        <note>catalytic</note>
    </ligand>
</feature>
<reference evidence="13" key="1">
    <citation type="submission" date="2020-06" db="EMBL/GenBank/DDBJ databases">
        <title>Draft genome of Bugula neritina, a colonial animal packing powerful symbionts and potential medicines.</title>
        <authorList>
            <person name="Rayko M."/>
        </authorList>
    </citation>
    <scope>NUCLEOTIDE SEQUENCE [LARGE SCALE GENOMIC DNA]</scope>
    <source>
        <strain evidence="13">Kwan_BN1</strain>
    </source>
</reference>
<dbReference type="InterPro" id="IPR000994">
    <property type="entry name" value="Pept_M24"/>
</dbReference>
<evidence type="ECO:0000256" key="8">
    <source>
        <dbReference type="ARBA" id="ARBA00022801"/>
    </source>
</evidence>
<evidence type="ECO:0000256" key="11">
    <source>
        <dbReference type="RuleBase" id="RU003653"/>
    </source>
</evidence>
<comment type="function">
    <text evidence="11">Cotranslationally removes the N-terminal methionine from nascent proteins. The N-terminal methionine is often cleaved when the second residue in the primary sequence is small and uncharged (Met-Ala-, Cys, Gly, Pro, Ser, Thr, or Val).</text>
</comment>
<evidence type="ECO:0000313" key="13">
    <source>
        <dbReference type="EMBL" id="KAF6036870.1"/>
    </source>
</evidence>
<comment type="subcellular location">
    <subcellularLocation>
        <location evidence="2">Cytoplasm</location>
    </subcellularLocation>
</comment>